<protein>
    <submittedName>
        <fullName evidence="1">Uncharacterized protein</fullName>
    </submittedName>
</protein>
<dbReference type="EMBL" id="FN668644">
    <property type="protein sequence ID" value="CBK21761.2"/>
    <property type="molecule type" value="Genomic_DNA"/>
</dbReference>
<sequence>MGDARRLLDVCKNALQLTAPDGFINAEKAVSIATMSKTLFQFFRDSQSSILDSLPRMAQVLLACLCGLIKNMEEREKQAEKVKLNAVTPNRLREMYIQVHKNLIGGTRPNVAEFTTLLDQLINNGICKIVVSKRLKLLDRPVAAGGSIECRF</sequence>
<name>D8M122_BLAHO</name>
<evidence type="ECO:0000313" key="2">
    <source>
        <dbReference type="Proteomes" id="UP000008312"/>
    </source>
</evidence>
<keyword evidence="2" id="KW-1185">Reference proteome</keyword>
<accession>D8M122</accession>
<gene>
    <name evidence="1" type="ORF">GSBLH_T00001879001</name>
</gene>
<evidence type="ECO:0000313" key="1">
    <source>
        <dbReference type="EMBL" id="CBK21761.2"/>
    </source>
</evidence>
<dbReference type="AlphaFoldDB" id="D8M122"/>
<dbReference type="OrthoDB" id="1926878at2759"/>
<reference evidence="1" key="1">
    <citation type="submission" date="2010-02" db="EMBL/GenBank/DDBJ databases">
        <title>Sequencing and annotation of the Blastocystis hominis genome.</title>
        <authorList>
            <person name="Wincker P."/>
        </authorList>
    </citation>
    <scope>NUCLEOTIDE SEQUENCE</scope>
    <source>
        <strain evidence="1">Singapore isolate B</strain>
    </source>
</reference>
<dbReference type="GeneID" id="24919102"/>
<proteinExistence type="predicted"/>
<dbReference type="RefSeq" id="XP_012895809.1">
    <property type="nucleotide sequence ID" value="XM_013040355.1"/>
</dbReference>
<dbReference type="InParanoid" id="D8M122"/>
<organism evidence="1">
    <name type="scientific">Blastocystis hominis</name>
    <dbReference type="NCBI Taxonomy" id="12968"/>
    <lineage>
        <taxon>Eukaryota</taxon>
        <taxon>Sar</taxon>
        <taxon>Stramenopiles</taxon>
        <taxon>Bigyra</taxon>
        <taxon>Opalozoa</taxon>
        <taxon>Opalinata</taxon>
        <taxon>Blastocystidae</taxon>
        <taxon>Blastocystis</taxon>
    </lineage>
</organism>
<dbReference type="Proteomes" id="UP000008312">
    <property type="component" value="Unassembled WGS sequence"/>
</dbReference>